<keyword evidence="2" id="KW-0614">Plasmid</keyword>
<dbReference type="SUPFAM" id="SSF51658">
    <property type="entry name" value="Xylose isomerase-like"/>
    <property type="match status" value="1"/>
</dbReference>
<dbReference type="Proteomes" id="UP000094723">
    <property type="component" value="Plasmid pLS_1"/>
</dbReference>
<geneLocation type="plasmid" evidence="3">
    <name>pls_1 sequence</name>
</geneLocation>
<organism evidence="2 3">
    <name type="scientific">Ligilactobacillus salivarius</name>
    <dbReference type="NCBI Taxonomy" id="1624"/>
    <lineage>
        <taxon>Bacteria</taxon>
        <taxon>Bacillati</taxon>
        <taxon>Bacillota</taxon>
        <taxon>Bacilli</taxon>
        <taxon>Lactobacillales</taxon>
        <taxon>Lactobacillaceae</taxon>
        <taxon>Ligilactobacillus</taxon>
    </lineage>
</organism>
<feature type="domain" description="Xylose isomerase-like TIM barrel" evidence="1">
    <location>
        <begin position="110"/>
        <end position="223"/>
    </location>
</feature>
<evidence type="ECO:0000313" key="3">
    <source>
        <dbReference type="Proteomes" id="UP000094723"/>
    </source>
</evidence>
<evidence type="ECO:0000313" key="2">
    <source>
        <dbReference type="EMBL" id="AOO74401.1"/>
    </source>
</evidence>
<sequence>MHVSINTAIFENEVKKGKSQLECLKSLPEKLIDSIEVRGEFFNEGKIEEELGEIANLCKENGWKLFYSVPQELFNQEGFNQDIENKILIAEKYNISNLKYSLGHIDIRNTNFNKLNDILNNTSVNVTIENQPNANGTLVEMKKAINYLSDNHIKLGYTFDSGNWYWINENPHVAFDELKDNISVYHLKDIKNKNTMMLNDGNTDWKYMLNELDQNIPIFLEYGIDKDKVVDEMEKVEEVLMKR</sequence>
<proteinExistence type="predicted"/>
<dbReference type="InterPro" id="IPR013022">
    <property type="entry name" value="Xyl_isomerase-like_TIM-brl"/>
</dbReference>
<dbReference type="InterPro" id="IPR036237">
    <property type="entry name" value="Xyl_isomerase-like_sf"/>
</dbReference>
<dbReference type="Gene3D" id="3.20.20.150">
    <property type="entry name" value="Divalent-metal-dependent TIM barrel enzymes"/>
    <property type="match status" value="1"/>
</dbReference>
<accession>A0A1D7TTV1</accession>
<keyword evidence="2" id="KW-0413">Isomerase</keyword>
<dbReference type="EMBL" id="CP017108">
    <property type="protein sequence ID" value="AOO74401.1"/>
    <property type="molecule type" value="Genomic_DNA"/>
</dbReference>
<protein>
    <submittedName>
        <fullName evidence="2">Xylose isomerase</fullName>
    </submittedName>
</protein>
<dbReference type="GeneID" id="89466633"/>
<gene>
    <name evidence="2" type="ORF">BHF65_08970</name>
</gene>
<evidence type="ECO:0000259" key="1">
    <source>
        <dbReference type="Pfam" id="PF01261"/>
    </source>
</evidence>
<dbReference type="AlphaFoldDB" id="A0A1D7TTV1"/>
<dbReference type="Pfam" id="PF01261">
    <property type="entry name" value="AP_endonuc_2"/>
    <property type="match status" value="1"/>
</dbReference>
<dbReference type="RefSeq" id="WP_069469563.1">
    <property type="nucleotide sequence ID" value="NZ_CP017108.1"/>
</dbReference>
<reference evidence="2 3" key="1">
    <citation type="submission" date="2016-09" db="EMBL/GenBank/DDBJ databases">
        <title>Complete Genome Sequence of Lactobacillus salivarius Jin.</title>
        <authorList>
            <person name="Jin N."/>
            <person name="Li C."/>
            <person name="Wang M."/>
            <person name="Ren D."/>
            <person name="Di Y."/>
            <person name="Pan R."/>
            <person name="Du S."/>
            <person name="Lu H."/>
            <person name="Li X."/>
            <person name="Tian M."/>
        </authorList>
    </citation>
    <scope>NUCLEOTIDE SEQUENCE [LARGE SCALE GENOMIC DNA]</scope>
    <source>
        <strain evidence="2 3">CICC 23174</strain>
        <plasmid evidence="3">pls_1 sequence</plasmid>
    </source>
</reference>
<name>A0A1D7TTV1_9LACO</name>
<dbReference type="GO" id="GO:0016853">
    <property type="term" value="F:isomerase activity"/>
    <property type="evidence" value="ECO:0007669"/>
    <property type="project" value="UniProtKB-KW"/>
</dbReference>